<organism evidence="7 8">
    <name type="scientific">Circinella minor</name>
    <dbReference type="NCBI Taxonomy" id="1195481"/>
    <lineage>
        <taxon>Eukaryota</taxon>
        <taxon>Fungi</taxon>
        <taxon>Fungi incertae sedis</taxon>
        <taxon>Mucoromycota</taxon>
        <taxon>Mucoromycotina</taxon>
        <taxon>Mucoromycetes</taxon>
        <taxon>Mucorales</taxon>
        <taxon>Lichtheimiaceae</taxon>
        <taxon>Circinella</taxon>
    </lineage>
</organism>
<dbReference type="SUPFAM" id="SSF56300">
    <property type="entry name" value="Metallo-dependent phosphatases"/>
    <property type="match status" value="1"/>
</dbReference>
<evidence type="ECO:0000259" key="6">
    <source>
        <dbReference type="Pfam" id="PF16656"/>
    </source>
</evidence>
<feature type="domain" description="Calcineurin-like phosphoesterase" evidence="4">
    <location>
        <begin position="172"/>
        <end position="382"/>
    </location>
</feature>
<feature type="domain" description="Purple acid phosphatase N-terminal" evidence="6">
    <location>
        <begin position="64"/>
        <end position="164"/>
    </location>
</feature>
<dbReference type="Pfam" id="PF00149">
    <property type="entry name" value="Metallophos"/>
    <property type="match status" value="1"/>
</dbReference>
<dbReference type="InterPro" id="IPR008963">
    <property type="entry name" value="Purple_acid_Pase-like_N"/>
</dbReference>
<comment type="similarity">
    <text evidence="3">Belongs to the metallophosphoesterase superfamily. Purple acid phosphatase family.</text>
</comment>
<accession>A0A8H7VJ09</accession>
<evidence type="ECO:0000259" key="5">
    <source>
        <dbReference type="Pfam" id="PF14008"/>
    </source>
</evidence>
<feature type="signal peptide" evidence="3">
    <location>
        <begin position="1"/>
        <end position="21"/>
    </location>
</feature>
<dbReference type="InterPro" id="IPR029052">
    <property type="entry name" value="Metallo-depent_PP-like"/>
</dbReference>
<dbReference type="Proteomes" id="UP000646827">
    <property type="component" value="Unassembled WGS sequence"/>
</dbReference>
<dbReference type="GO" id="GO:0003993">
    <property type="term" value="F:acid phosphatase activity"/>
    <property type="evidence" value="ECO:0007669"/>
    <property type="project" value="UniProtKB-EC"/>
</dbReference>
<dbReference type="Pfam" id="PF16656">
    <property type="entry name" value="Pur_ac_phosph_N"/>
    <property type="match status" value="1"/>
</dbReference>
<dbReference type="InterPro" id="IPR015914">
    <property type="entry name" value="PAPs_N"/>
</dbReference>
<feature type="domain" description="Purple acid phosphatase C-terminal" evidence="5">
    <location>
        <begin position="406"/>
        <end position="459"/>
    </location>
</feature>
<dbReference type="EMBL" id="JAEPRB010000039">
    <property type="protein sequence ID" value="KAG2224631.1"/>
    <property type="molecule type" value="Genomic_DNA"/>
</dbReference>
<name>A0A8H7VJ09_9FUNG</name>
<dbReference type="SUPFAM" id="SSF49363">
    <property type="entry name" value="Purple acid phosphatase, N-terminal domain"/>
    <property type="match status" value="1"/>
</dbReference>
<comment type="catalytic activity">
    <reaction evidence="3">
        <text>a phosphate monoester + H2O = an alcohol + phosphate</text>
        <dbReference type="Rhea" id="RHEA:15017"/>
        <dbReference type="ChEBI" id="CHEBI:15377"/>
        <dbReference type="ChEBI" id="CHEBI:30879"/>
        <dbReference type="ChEBI" id="CHEBI:43474"/>
        <dbReference type="ChEBI" id="CHEBI:67140"/>
        <dbReference type="EC" id="3.1.3.2"/>
    </reaction>
</comment>
<evidence type="ECO:0000256" key="2">
    <source>
        <dbReference type="ARBA" id="ARBA00023180"/>
    </source>
</evidence>
<keyword evidence="8" id="KW-1185">Reference proteome</keyword>
<dbReference type="InterPro" id="IPR041792">
    <property type="entry name" value="MPP_PAP"/>
</dbReference>
<dbReference type="OrthoDB" id="45007at2759"/>
<dbReference type="AlphaFoldDB" id="A0A8H7VJ09"/>
<protein>
    <recommendedName>
        <fullName evidence="3">Purple acid phosphatase</fullName>
        <ecNumber evidence="3">3.1.3.2</ecNumber>
    </recommendedName>
</protein>
<reference evidence="7 8" key="1">
    <citation type="submission" date="2020-12" db="EMBL/GenBank/DDBJ databases">
        <title>Metabolic potential, ecology and presence of endohyphal bacteria is reflected in genomic diversity of Mucoromycotina.</title>
        <authorList>
            <person name="Muszewska A."/>
            <person name="Okrasinska A."/>
            <person name="Steczkiewicz K."/>
            <person name="Drgas O."/>
            <person name="Orlowska M."/>
            <person name="Perlinska-Lenart U."/>
            <person name="Aleksandrzak-Piekarczyk T."/>
            <person name="Szatraj K."/>
            <person name="Zielenkiewicz U."/>
            <person name="Pilsyk S."/>
            <person name="Malc E."/>
            <person name="Mieczkowski P."/>
            <person name="Kruszewska J.S."/>
            <person name="Biernat P."/>
            <person name="Pawlowska J."/>
        </authorList>
    </citation>
    <scope>NUCLEOTIDE SEQUENCE [LARGE SCALE GENOMIC DNA]</scope>
    <source>
        <strain evidence="7 8">CBS 142.35</strain>
    </source>
</reference>
<dbReference type="GO" id="GO:0046872">
    <property type="term" value="F:metal ion binding"/>
    <property type="evidence" value="ECO:0007669"/>
    <property type="project" value="InterPro"/>
</dbReference>
<gene>
    <name evidence="7" type="ORF">INT45_007876</name>
</gene>
<dbReference type="Gene3D" id="2.60.40.380">
    <property type="entry name" value="Purple acid phosphatase-like, N-terminal"/>
    <property type="match status" value="1"/>
</dbReference>
<keyword evidence="3" id="KW-0378">Hydrolase</keyword>
<keyword evidence="2" id="KW-0325">Glycoprotein</keyword>
<dbReference type="EC" id="3.1.3.2" evidence="3"/>
<evidence type="ECO:0000256" key="1">
    <source>
        <dbReference type="ARBA" id="ARBA00022729"/>
    </source>
</evidence>
<evidence type="ECO:0000313" key="8">
    <source>
        <dbReference type="Proteomes" id="UP000646827"/>
    </source>
</evidence>
<dbReference type="PANTHER" id="PTHR45867">
    <property type="entry name" value="PURPLE ACID PHOSPHATASE"/>
    <property type="match status" value="1"/>
</dbReference>
<comment type="caution">
    <text evidence="7">The sequence shown here is derived from an EMBL/GenBank/DDBJ whole genome shotgun (WGS) entry which is preliminary data.</text>
</comment>
<evidence type="ECO:0000256" key="3">
    <source>
        <dbReference type="RuleBase" id="RU361203"/>
    </source>
</evidence>
<dbReference type="InterPro" id="IPR004843">
    <property type="entry name" value="Calcineurin-like_PHP"/>
</dbReference>
<feature type="chain" id="PRO_5034527684" description="Purple acid phosphatase" evidence="3">
    <location>
        <begin position="22"/>
        <end position="476"/>
    </location>
</feature>
<dbReference type="InterPro" id="IPR025733">
    <property type="entry name" value="PAPs_C"/>
</dbReference>
<sequence>MPKLTSLLLLLTTVTITFVSGYTIIVPRDEAQEFPGGPGLWPEPDRYNTYPDVNWNRTYGAFEPQQIHLSIGDDSKFARVEFATLSSAQQSAFRYWPKKHEYAIKNIQPETWEFEDGGEAHRTIALYRAKTKYLRKGTVYSYQVGAYDDQKLEWCWSAVYEFHTGSKRKEFSFLAIGDLGLNNAVALPQLIELSKTHKYDFLTLSGDQAYNMDDFDGIKGDQYMNLMQEVWARVPYLGVPGNHEGAYNYTHYKNRFKNVPFEDSNFENSLMYSINYKSLHLISFSTEVYFDGTDDMIQTAINWLDADLTEANKHRKERPWIVLITHHPVYCSAPDTEDCTTKAQYLRDGKVNAATGERWGGLEPVLLKHKVDLYLTGHVHNYERTLPVAQGKVAGNGALHNAASYVEVINGNAGPPEATVMFNTTGPYEDWSAVRYDSYGYSSVTVSPCFLEFTHHQVHLDGSLGNIVDRFTLTKD</sequence>
<evidence type="ECO:0000313" key="7">
    <source>
        <dbReference type="EMBL" id="KAG2224631.1"/>
    </source>
</evidence>
<dbReference type="Pfam" id="PF14008">
    <property type="entry name" value="Metallophos_C"/>
    <property type="match status" value="1"/>
</dbReference>
<dbReference type="PANTHER" id="PTHR45867:SF3">
    <property type="entry name" value="ACID PHOSPHATASE TYPE 7"/>
    <property type="match status" value="1"/>
</dbReference>
<keyword evidence="1 3" id="KW-0732">Signal</keyword>
<dbReference type="Gene3D" id="3.60.21.10">
    <property type="match status" value="1"/>
</dbReference>
<evidence type="ECO:0000259" key="4">
    <source>
        <dbReference type="Pfam" id="PF00149"/>
    </source>
</evidence>
<proteinExistence type="inferred from homology"/>
<dbReference type="CDD" id="cd00839">
    <property type="entry name" value="MPP_PAPs"/>
    <property type="match status" value="1"/>
</dbReference>